<dbReference type="AlphaFoldDB" id="A0A271IX19"/>
<feature type="region of interest" description="Disordered" evidence="1">
    <location>
        <begin position="140"/>
        <end position="163"/>
    </location>
</feature>
<evidence type="ECO:0000313" key="3">
    <source>
        <dbReference type="EMBL" id="PAP75732.1"/>
    </source>
</evidence>
<feature type="domain" description="DUF2169" evidence="2">
    <location>
        <begin position="21"/>
        <end position="318"/>
    </location>
</feature>
<evidence type="ECO:0000256" key="1">
    <source>
        <dbReference type="SAM" id="MobiDB-lite"/>
    </source>
</evidence>
<protein>
    <recommendedName>
        <fullName evidence="2">DUF2169 domain-containing protein</fullName>
    </recommendedName>
</protein>
<reference evidence="3 4" key="1">
    <citation type="submission" date="2016-11" db="EMBL/GenBank/DDBJ databases">
        <title>Study of marine rhodopsin-containing bacteria.</title>
        <authorList>
            <person name="Yoshizawa S."/>
            <person name="Kumagai Y."/>
            <person name="Kogure K."/>
        </authorList>
    </citation>
    <scope>NUCLEOTIDE SEQUENCE [LARGE SCALE GENOMIC DNA]</scope>
    <source>
        <strain evidence="3 4">SAORIC-28</strain>
    </source>
</reference>
<name>A0A271IX19_9BACT</name>
<accession>A0A271IX19</accession>
<organism evidence="3 4">
    <name type="scientific">Rubrivirga marina</name>
    <dbReference type="NCBI Taxonomy" id="1196024"/>
    <lineage>
        <taxon>Bacteria</taxon>
        <taxon>Pseudomonadati</taxon>
        <taxon>Rhodothermota</taxon>
        <taxon>Rhodothermia</taxon>
        <taxon>Rhodothermales</taxon>
        <taxon>Rubricoccaceae</taxon>
        <taxon>Rubrivirga</taxon>
    </lineage>
</organism>
<evidence type="ECO:0000313" key="4">
    <source>
        <dbReference type="Proteomes" id="UP000216339"/>
    </source>
</evidence>
<dbReference type="Pfam" id="PF09937">
    <property type="entry name" value="DUF2169"/>
    <property type="match status" value="1"/>
</dbReference>
<evidence type="ECO:0000259" key="2">
    <source>
        <dbReference type="Pfam" id="PF09937"/>
    </source>
</evidence>
<proteinExistence type="predicted"/>
<gene>
    <name evidence="3" type="ORF">BSZ37_04400</name>
</gene>
<sequence>MEIVNPTPFAAAPAAVADLDGADLLVVIVKATYALDGQGGMAPAEAQREVQLADTFVGEEGASSVAYASDLAIGKTSTDVVLTGAAYPRRPGDREGEVGVQVGAAKASFRVFGEREWQSALGVTRMSRPEPFERIPLGYERAAGGTDASPSAERDHDFDARNPVGVGFRAKRTRRVVDASPLPNFERPDALVRTPDDRPPPAPVGFVAPGWQPRAAFAGTYDAAWAETRSPRLPTDFDVRFFDVAPDGLTVPGRLRGDEHGAALGVSPQGLLRFTLPGLALTAEVTSRAGGVLPIDLGLDRVVVDGDAGLHGEVVLVWSGGLRPPRDLYDLGPITLSTP</sequence>
<dbReference type="Proteomes" id="UP000216339">
    <property type="component" value="Unassembled WGS sequence"/>
</dbReference>
<keyword evidence="4" id="KW-1185">Reference proteome</keyword>
<dbReference type="InterPro" id="IPR018683">
    <property type="entry name" value="DUF2169"/>
</dbReference>
<comment type="caution">
    <text evidence="3">The sequence shown here is derived from an EMBL/GenBank/DDBJ whole genome shotgun (WGS) entry which is preliminary data.</text>
</comment>
<dbReference type="RefSeq" id="WP_095509373.1">
    <property type="nucleotide sequence ID" value="NZ_MQWD01000001.1"/>
</dbReference>
<dbReference type="EMBL" id="MQWD01000001">
    <property type="protein sequence ID" value="PAP75732.1"/>
    <property type="molecule type" value="Genomic_DNA"/>
</dbReference>
<dbReference type="OrthoDB" id="5290767at2"/>